<organism evidence="1 2">
    <name type="scientific">Cytobacillus spartinae</name>
    <dbReference type="NCBI Taxonomy" id="3299023"/>
    <lineage>
        <taxon>Bacteria</taxon>
        <taxon>Bacillati</taxon>
        <taxon>Bacillota</taxon>
        <taxon>Bacilli</taxon>
        <taxon>Bacillales</taxon>
        <taxon>Bacillaceae</taxon>
        <taxon>Cytobacillus</taxon>
    </lineage>
</organism>
<gene>
    <name evidence="1" type="ORF">ACFYKX_10265</name>
</gene>
<proteinExistence type="predicted"/>
<evidence type="ECO:0000313" key="2">
    <source>
        <dbReference type="Proteomes" id="UP001601059"/>
    </source>
</evidence>
<comment type="caution">
    <text evidence="1">The sequence shown here is derived from an EMBL/GenBank/DDBJ whole genome shotgun (WGS) entry which is preliminary data.</text>
</comment>
<reference evidence="1 2" key="1">
    <citation type="submission" date="2024-08" db="EMBL/GenBank/DDBJ databases">
        <title>Two novel Cytobacillus novel species.</title>
        <authorList>
            <person name="Liu G."/>
        </authorList>
    </citation>
    <scope>NUCLEOTIDE SEQUENCE [LARGE SCALE GENOMIC DNA]</scope>
    <source>
        <strain evidence="1 2">FJAT-54145</strain>
    </source>
</reference>
<dbReference type="RefSeq" id="WP_389360736.1">
    <property type="nucleotide sequence ID" value="NZ_JBIACK010000004.1"/>
</dbReference>
<dbReference type="Proteomes" id="UP001601059">
    <property type="component" value="Unassembled WGS sequence"/>
</dbReference>
<evidence type="ECO:0000313" key="1">
    <source>
        <dbReference type="EMBL" id="MFE8701001.1"/>
    </source>
</evidence>
<keyword evidence="2" id="KW-1185">Reference proteome</keyword>
<sequence>MQERTRKIRSDKKKEIRPYLASVHRMWIHRIARYLQSPEGEVGVSLVETALGHASCLEHFQDYYKRPYQYGNLTLFPKPNRKEIESYLVVKGERDRYKMKFTQPTVMKIEDFQLALGTSFLAHATHALLKYALYEDDIIERVAPGFNATEMRVPPLLKAKVKSFSTDKSNPWNIVK</sequence>
<accession>A0ABW6K9W2</accession>
<name>A0ABW6K9W2_9BACI</name>
<dbReference type="EMBL" id="JBIACK010000004">
    <property type="protein sequence ID" value="MFE8701001.1"/>
    <property type="molecule type" value="Genomic_DNA"/>
</dbReference>
<protein>
    <submittedName>
        <fullName evidence="1">Uncharacterized protein</fullName>
    </submittedName>
</protein>